<evidence type="ECO:0000256" key="2">
    <source>
        <dbReference type="ARBA" id="ARBA00012438"/>
    </source>
</evidence>
<evidence type="ECO:0000256" key="6">
    <source>
        <dbReference type="ARBA" id="ARBA00022777"/>
    </source>
</evidence>
<dbReference type="InterPro" id="IPR003594">
    <property type="entry name" value="HATPase_dom"/>
</dbReference>
<dbReference type="CDD" id="cd17546">
    <property type="entry name" value="REC_hyHK_CKI1_RcsC-like"/>
    <property type="match status" value="1"/>
</dbReference>
<dbReference type="Pfam" id="PF02518">
    <property type="entry name" value="HATPase_c"/>
    <property type="match status" value="1"/>
</dbReference>
<dbReference type="SUPFAM" id="SSF55874">
    <property type="entry name" value="ATPase domain of HSP90 chaperone/DNA topoisomerase II/histidine kinase"/>
    <property type="match status" value="1"/>
</dbReference>
<dbReference type="SUPFAM" id="SSF47384">
    <property type="entry name" value="Homodimeric domain of signal transducing histidine kinase"/>
    <property type="match status" value="1"/>
</dbReference>
<evidence type="ECO:0000256" key="7">
    <source>
        <dbReference type="ARBA" id="ARBA00022840"/>
    </source>
</evidence>
<evidence type="ECO:0000313" key="14">
    <source>
        <dbReference type="EMBL" id="VAX09525.1"/>
    </source>
</evidence>
<dbReference type="InterPro" id="IPR000014">
    <property type="entry name" value="PAS"/>
</dbReference>
<dbReference type="PROSITE" id="PS50112">
    <property type="entry name" value="PAS"/>
    <property type="match status" value="1"/>
</dbReference>
<dbReference type="InterPro" id="IPR001789">
    <property type="entry name" value="Sig_transdc_resp-reg_receiver"/>
</dbReference>
<keyword evidence="8" id="KW-0902">Two-component regulatory system</keyword>
<dbReference type="InterPro" id="IPR004358">
    <property type="entry name" value="Sig_transdc_His_kin-like_C"/>
</dbReference>
<dbReference type="NCBIfam" id="TIGR00229">
    <property type="entry name" value="sensory_box"/>
    <property type="match status" value="1"/>
</dbReference>
<dbReference type="PROSITE" id="PS50109">
    <property type="entry name" value="HIS_KIN"/>
    <property type="match status" value="1"/>
</dbReference>
<evidence type="ECO:0000256" key="1">
    <source>
        <dbReference type="ARBA" id="ARBA00000085"/>
    </source>
</evidence>
<dbReference type="Pfam" id="PF08447">
    <property type="entry name" value="PAS_3"/>
    <property type="match status" value="1"/>
</dbReference>
<evidence type="ECO:0000256" key="5">
    <source>
        <dbReference type="ARBA" id="ARBA00022741"/>
    </source>
</evidence>
<feature type="transmembrane region" description="Helical" evidence="9">
    <location>
        <begin position="35"/>
        <end position="54"/>
    </location>
</feature>
<protein>
    <recommendedName>
        <fullName evidence="2">histidine kinase</fullName>
        <ecNumber evidence="2">2.7.13.3</ecNumber>
    </recommendedName>
</protein>
<dbReference type="SMART" id="SM00448">
    <property type="entry name" value="REC"/>
    <property type="match status" value="1"/>
</dbReference>
<dbReference type="FunFam" id="3.30.565.10:FF:000010">
    <property type="entry name" value="Sensor histidine kinase RcsC"/>
    <property type="match status" value="1"/>
</dbReference>
<keyword evidence="6" id="KW-0418">Kinase</keyword>
<dbReference type="InterPro" id="IPR035965">
    <property type="entry name" value="PAS-like_dom_sf"/>
</dbReference>
<comment type="catalytic activity">
    <reaction evidence="1">
        <text>ATP + protein L-histidine = ADP + protein N-phospho-L-histidine.</text>
        <dbReference type="EC" id="2.7.13.3"/>
    </reaction>
</comment>
<dbReference type="Gene3D" id="3.40.50.2300">
    <property type="match status" value="1"/>
</dbReference>
<dbReference type="InterPro" id="IPR001610">
    <property type="entry name" value="PAC"/>
</dbReference>
<name>A0A3B1BT54_9ZZZZ</name>
<keyword evidence="7" id="KW-0067">ATP-binding</keyword>
<dbReference type="SMART" id="SM00388">
    <property type="entry name" value="HisKA"/>
    <property type="match status" value="1"/>
</dbReference>
<dbReference type="InterPro" id="IPR029016">
    <property type="entry name" value="GAF-like_dom_sf"/>
</dbReference>
<dbReference type="CDD" id="cd00130">
    <property type="entry name" value="PAS"/>
    <property type="match status" value="1"/>
</dbReference>
<keyword evidence="9" id="KW-0472">Membrane</keyword>
<dbReference type="InterPro" id="IPR036097">
    <property type="entry name" value="HisK_dim/P_sf"/>
</dbReference>
<feature type="domain" description="PAC" evidence="13">
    <location>
        <begin position="556"/>
        <end position="608"/>
    </location>
</feature>
<dbReference type="SUPFAM" id="SSF55781">
    <property type="entry name" value="GAF domain-like"/>
    <property type="match status" value="1"/>
</dbReference>
<dbReference type="InterPro" id="IPR013655">
    <property type="entry name" value="PAS_fold_3"/>
</dbReference>
<feature type="transmembrane region" description="Helical" evidence="9">
    <location>
        <begin position="429"/>
        <end position="452"/>
    </location>
</feature>
<organism evidence="14">
    <name type="scientific">hydrothermal vent metagenome</name>
    <dbReference type="NCBI Taxonomy" id="652676"/>
    <lineage>
        <taxon>unclassified sequences</taxon>
        <taxon>metagenomes</taxon>
        <taxon>ecological metagenomes</taxon>
    </lineage>
</organism>
<dbReference type="SUPFAM" id="SSF55785">
    <property type="entry name" value="PYP-like sensor domain (PAS domain)"/>
    <property type="match status" value="1"/>
</dbReference>
<dbReference type="Gene3D" id="3.30.565.10">
    <property type="entry name" value="Histidine kinase-like ATPase, C-terminal domain"/>
    <property type="match status" value="1"/>
</dbReference>
<evidence type="ECO:0000259" key="10">
    <source>
        <dbReference type="PROSITE" id="PS50109"/>
    </source>
</evidence>
<dbReference type="InterPro" id="IPR000700">
    <property type="entry name" value="PAS-assoc_C"/>
</dbReference>
<keyword evidence="4" id="KW-0808">Transferase</keyword>
<evidence type="ECO:0000259" key="11">
    <source>
        <dbReference type="PROSITE" id="PS50110"/>
    </source>
</evidence>
<dbReference type="CDD" id="cd00082">
    <property type="entry name" value="HisKA"/>
    <property type="match status" value="1"/>
</dbReference>
<feature type="domain" description="Histidine kinase" evidence="10">
    <location>
        <begin position="803"/>
        <end position="1024"/>
    </location>
</feature>
<dbReference type="AlphaFoldDB" id="A0A3B1BT54"/>
<dbReference type="PROSITE" id="PS50110">
    <property type="entry name" value="RESPONSE_REGULATORY"/>
    <property type="match status" value="1"/>
</dbReference>
<dbReference type="InterPro" id="IPR036890">
    <property type="entry name" value="HATPase_C_sf"/>
</dbReference>
<dbReference type="Gene3D" id="3.30.450.40">
    <property type="match status" value="1"/>
</dbReference>
<dbReference type="EC" id="2.7.13.3" evidence="2"/>
<evidence type="ECO:0000256" key="3">
    <source>
        <dbReference type="ARBA" id="ARBA00022553"/>
    </source>
</evidence>
<dbReference type="SMART" id="SM00091">
    <property type="entry name" value="PAS"/>
    <property type="match status" value="1"/>
</dbReference>
<dbReference type="GO" id="GO:0005524">
    <property type="term" value="F:ATP binding"/>
    <property type="evidence" value="ECO:0007669"/>
    <property type="project" value="UniProtKB-KW"/>
</dbReference>
<dbReference type="InterPro" id="IPR003661">
    <property type="entry name" value="HisK_dim/P_dom"/>
</dbReference>
<proteinExistence type="predicted"/>
<dbReference type="EMBL" id="UOFX01000053">
    <property type="protein sequence ID" value="VAX09525.1"/>
    <property type="molecule type" value="Genomic_DNA"/>
</dbReference>
<gene>
    <name evidence="14" type="ORF">MNBD_GAMMA26-313</name>
</gene>
<dbReference type="InterPro" id="IPR003018">
    <property type="entry name" value="GAF"/>
</dbReference>
<dbReference type="PROSITE" id="PS50113">
    <property type="entry name" value="PAC"/>
    <property type="match status" value="1"/>
</dbReference>
<feature type="domain" description="PAS" evidence="12">
    <location>
        <begin position="498"/>
        <end position="527"/>
    </location>
</feature>
<reference evidence="14" key="1">
    <citation type="submission" date="2018-06" db="EMBL/GenBank/DDBJ databases">
        <authorList>
            <person name="Zhirakovskaya E."/>
        </authorList>
    </citation>
    <scope>NUCLEOTIDE SEQUENCE</scope>
</reference>
<dbReference type="GO" id="GO:0000155">
    <property type="term" value="F:phosphorelay sensor kinase activity"/>
    <property type="evidence" value="ECO:0007669"/>
    <property type="project" value="InterPro"/>
</dbReference>
<keyword evidence="9" id="KW-0812">Transmembrane</keyword>
<dbReference type="FunFam" id="1.10.287.130:FF:000002">
    <property type="entry name" value="Two-component osmosensing histidine kinase"/>
    <property type="match status" value="1"/>
</dbReference>
<evidence type="ECO:0000256" key="8">
    <source>
        <dbReference type="ARBA" id="ARBA00023012"/>
    </source>
</evidence>
<dbReference type="Pfam" id="PF00072">
    <property type="entry name" value="Response_reg"/>
    <property type="match status" value="1"/>
</dbReference>
<dbReference type="PRINTS" id="PR00344">
    <property type="entry name" value="BCTRLSENSOR"/>
</dbReference>
<dbReference type="InterPro" id="IPR011006">
    <property type="entry name" value="CheY-like_superfamily"/>
</dbReference>
<dbReference type="Pfam" id="PF13185">
    <property type="entry name" value="GAF_2"/>
    <property type="match status" value="1"/>
</dbReference>
<sequence length="1257" mass="138975">MSLTKKTSLLLVVSAWLLILSGSYGFAQDQAESGIFVLIISAILLFLLMLFVTLELPRRLSDETLAHYFGAARFRVISLLTMSLVVMLVAALVWRTLEQNHKTTLNTIRGDLAVVLQSTMERVNFWVREHQNLLMQLGRDPELIAITKRLLDVPAEAEALKQSQPLSEARAFFKKSEAEFGKVGFFIIDPDAVSIGSRRNANLGTKNIIAEQKPELLARAFQGEAVFIPPIRSDVAISAQNGAGSSDVKKPLTMFFAVPIRDLDGIVLAVLAQRLRPDGRLSKIMQAGRIGQSGGSYLISQEGLLLTESRFKEQLFGIGLLKKGHGEHGGIEVRDPGGNMLDGFKPQVSNAELPFTRMAEDVIRMSLDAALKGVQKEQTGMVIDADDGYRDYRGVPVFGAWVWDPYLGLGMASEIDVDEALVEYYSLRLSLLIITGITLLLTISALLLTLTLGGRVAWIMLRARDKLEERVEQRTEALSKSLKEISFQQFALDEHAIVSATDIKGVITYANDKFCKISGYSREELIGVNHRIIKSDEHSPEVFKDMWQTVANGKTWQGEVKNMAKDGSFYWVAATIVPFMDESGKPHRYVSIRTDITEHKMAEAELDKKASLIIMLRDAAMIANTATNKTQVIQDVLNLICEFLGWPIGHAYVVSDEDSNLLIPSDIWYTAGNRQYTAFQKITHSMPFKKEVDLPGRAFEREDLEWILDVTKHSNFPRAEQARKLGIKTGLAIPVMVHGEVTYVLEFFASEIVNLDETLVATLGQIGGILGRVEERAKIELGLRQARTEAEAATRAKSDFLANMSHEIRTPMNAIIGMSYLALQTGLTSKQASCVNKIHNASNALLVLINDILDFSKIEAGKMDMEAAPFRLGDVISNLTSLITVKAQEKGLELLVAIDPAVPNNLVGDALRLGQILINLANNAVKFTDTGEIVLRVETLETTNDQVKLQFLVTDTGIGMTEEQVGKLFQSFSQADASTTRKYGGSGLGLSISKQLTEMMGGEIRAESKLGEGSSFIFTANFGLSEDMEITRQIQDTRGHLGLDIAADIRGARILLVEDNEMNQQVAYELLEMAQLVVTIANNGQEAVDLVRAANPPFDCILMDVQMPVVDGYEATRMIRLDEQFRDLPIIAMTANVMTSDRKKAQEAGMNDHVAKPIDPKDMYATIARWVKPCYRDASDQLKHAAVDLAPALDALTEQIGNFDSTAEEAVERLLVRVADRNLIRSLNLLKYHLSKYDFNAAADVLCGIVDSLREAQ</sequence>
<feature type="domain" description="Response regulatory" evidence="11">
    <location>
        <begin position="1053"/>
        <end position="1171"/>
    </location>
</feature>
<dbReference type="Pfam" id="PF00512">
    <property type="entry name" value="HisKA"/>
    <property type="match status" value="1"/>
</dbReference>
<evidence type="ECO:0000259" key="13">
    <source>
        <dbReference type="PROSITE" id="PS50113"/>
    </source>
</evidence>
<dbReference type="PANTHER" id="PTHR45339">
    <property type="entry name" value="HYBRID SIGNAL TRANSDUCTION HISTIDINE KINASE J"/>
    <property type="match status" value="1"/>
</dbReference>
<evidence type="ECO:0000259" key="12">
    <source>
        <dbReference type="PROSITE" id="PS50112"/>
    </source>
</evidence>
<keyword evidence="9" id="KW-1133">Transmembrane helix</keyword>
<evidence type="ECO:0000256" key="4">
    <source>
        <dbReference type="ARBA" id="ARBA00022679"/>
    </source>
</evidence>
<dbReference type="SUPFAM" id="SSF52172">
    <property type="entry name" value="CheY-like"/>
    <property type="match status" value="1"/>
</dbReference>
<dbReference type="Gene3D" id="3.30.450.20">
    <property type="entry name" value="PAS domain"/>
    <property type="match status" value="1"/>
</dbReference>
<dbReference type="CDD" id="cd16922">
    <property type="entry name" value="HATPase_EvgS-ArcB-TorS-like"/>
    <property type="match status" value="1"/>
</dbReference>
<feature type="transmembrane region" description="Helical" evidence="9">
    <location>
        <begin position="74"/>
        <end position="94"/>
    </location>
</feature>
<accession>A0A3B1BT54</accession>
<evidence type="ECO:0000256" key="9">
    <source>
        <dbReference type="SAM" id="Phobius"/>
    </source>
</evidence>
<keyword evidence="3" id="KW-0597">Phosphoprotein</keyword>
<dbReference type="SMART" id="SM00387">
    <property type="entry name" value="HATPase_c"/>
    <property type="match status" value="1"/>
</dbReference>
<dbReference type="SMART" id="SM00086">
    <property type="entry name" value="PAC"/>
    <property type="match status" value="1"/>
</dbReference>
<dbReference type="InterPro" id="IPR005467">
    <property type="entry name" value="His_kinase_dom"/>
</dbReference>
<keyword evidence="5" id="KW-0547">Nucleotide-binding</keyword>
<dbReference type="Gene3D" id="1.10.287.130">
    <property type="match status" value="1"/>
</dbReference>
<dbReference type="PANTHER" id="PTHR45339:SF1">
    <property type="entry name" value="HYBRID SIGNAL TRANSDUCTION HISTIDINE KINASE J"/>
    <property type="match status" value="1"/>
</dbReference>